<gene>
    <name evidence="1" type="ORF">GCM10008905_06420</name>
</gene>
<sequence>MENTLVMKFVDSELKKFSMSLTDIKDDLTSVEIETLMDAIIANQEAFELKNVLVSKDSANIVGKTVTEVYKA</sequence>
<dbReference type="EMBL" id="BAAACF010000001">
    <property type="protein sequence ID" value="GAA0718986.1"/>
    <property type="molecule type" value="Genomic_DNA"/>
</dbReference>
<keyword evidence="2" id="KW-1185">Reference proteome</keyword>
<evidence type="ECO:0000313" key="1">
    <source>
        <dbReference type="EMBL" id="GAA0718986.1"/>
    </source>
</evidence>
<name>A0ABN1IQI4_9CLOT</name>
<reference evidence="1 2" key="1">
    <citation type="journal article" date="2019" name="Int. J. Syst. Evol. Microbiol.">
        <title>The Global Catalogue of Microorganisms (GCM) 10K type strain sequencing project: providing services to taxonomists for standard genome sequencing and annotation.</title>
        <authorList>
            <consortium name="The Broad Institute Genomics Platform"/>
            <consortium name="The Broad Institute Genome Sequencing Center for Infectious Disease"/>
            <person name="Wu L."/>
            <person name="Ma J."/>
        </authorList>
    </citation>
    <scope>NUCLEOTIDE SEQUENCE [LARGE SCALE GENOMIC DNA]</scope>
    <source>
        <strain evidence="1 2">JCM 1405</strain>
    </source>
</reference>
<evidence type="ECO:0000313" key="2">
    <source>
        <dbReference type="Proteomes" id="UP001500339"/>
    </source>
</evidence>
<dbReference type="InterPro" id="IPR021321">
    <property type="entry name" value="DUF2922"/>
</dbReference>
<dbReference type="Pfam" id="PF11148">
    <property type="entry name" value="DUF2922"/>
    <property type="match status" value="1"/>
</dbReference>
<accession>A0ABN1IQI4</accession>
<organism evidence="1 2">
    <name type="scientific">Clostridium malenominatum</name>
    <dbReference type="NCBI Taxonomy" id="1539"/>
    <lineage>
        <taxon>Bacteria</taxon>
        <taxon>Bacillati</taxon>
        <taxon>Bacillota</taxon>
        <taxon>Clostridia</taxon>
        <taxon>Eubacteriales</taxon>
        <taxon>Clostridiaceae</taxon>
        <taxon>Clostridium</taxon>
    </lineage>
</organism>
<dbReference type="RefSeq" id="WP_343766560.1">
    <property type="nucleotide sequence ID" value="NZ_BAAACF010000001.1"/>
</dbReference>
<proteinExistence type="predicted"/>
<protein>
    <recommendedName>
        <fullName evidence="3">DUF2922 domain-containing protein</fullName>
    </recommendedName>
</protein>
<dbReference type="Proteomes" id="UP001500339">
    <property type="component" value="Unassembled WGS sequence"/>
</dbReference>
<evidence type="ECO:0008006" key="3">
    <source>
        <dbReference type="Google" id="ProtNLM"/>
    </source>
</evidence>
<comment type="caution">
    <text evidence="1">The sequence shown here is derived from an EMBL/GenBank/DDBJ whole genome shotgun (WGS) entry which is preliminary data.</text>
</comment>